<name>A0A916UHQ3_9HYPH</name>
<sequence length="621" mass="67587">MNEFRKPVTVKDAEEVDLNLPLAPPTAVDGGAPAESTAKAIEAFVARRTEVATSDHAAFQDYLREKQAHALVARREVATEEPQAEPKPARFTRRGMFKVAAATAIVGEGAALGYQAVQSGALSALGAGSAGGQEPGGAVIAHAQSRPITRELIDSSANFDGRSLGRWVAVLPTKLGGGCYALDLNTNRVLASIWYWNYGDFNPIAHHLCAFPSADPYHSFEFVNSTQGGKNSLIYGIPTSITEPAPGFNIYRVRYDGAQMLLMENVSEATGLGLGVHVTINPKDAQSYFVTDGQKDIAACFDRTTSQVKAALKFDWKPNSSQLARAWQDGGVLKISKIYPDKATGKYDYLGTKGQKIEWEMVPMGELFVEEGTLPGDDPMGLTGADGTIWHPEGRWAATVVRLCGGICILDPENNFDPVTFLQFNTDSPDQYEVVKIDADHWEVTFDKIHSPGHEIGFSPDGRFLCMMNNLRENNCSVFSCVDPDPRNWKKIAHVEDPLWKGKYPNPFHMVFSLDSKKLYLSVLHPSPAASGVMVVDTDTWTIKKEIQGIGPDLQTPAITYDGKYVVVPFSGFQRLSSGIAVIETATDTLIGILPSSGGHHDCVIVPTELAHMKHTRSCTL</sequence>
<keyword evidence="2" id="KW-1185">Reference proteome</keyword>
<evidence type="ECO:0000313" key="1">
    <source>
        <dbReference type="EMBL" id="GGC71360.1"/>
    </source>
</evidence>
<dbReference type="Proteomes" id="UP000637002">
    <property type="component" value="Unassembled WGS sequence"/>
</dbReference>
<comment type="caution">
    <text evidence="1">The sequence shown here is derived from an EMBL/GenBank/DDBJ whole genome shotgun (WGS) entry which is preliminary data.</text>
</comment>
<dbReference type="SUPFAM" id="SSF82171">
    <property type="entry name" value="DPP6 N-terminal domain-like"/>
    <property type="match status" value="1"/>
</dbReference>
<organism evidence="1 2">
    <name type="scientific">Chelatococcus reniformis</name>
    <dbReference type="NCBI Taxonomy" id="1494448"/>
    <lineage>
        <taxon>Bacteria</taxon>
        <taxon>Pseudomonadati</taxon>
        <taxon>Pseudomonadota</taxon>
        <taxon>Alphaproteobacteria</taxon>
        <taxon>Hyphomicrobiales</taxon>
        <taxon>Chelatococcaceae</taxon>
        <taxon>Chelatococcus</taxon>
    </lineage>
</organism>
<gene>
    <name evidence="1" type="ORF">GCM10010994_32330</name>
</gene>
<accession>A0A916UHQ3</accession>
<dbReference type="AlphaFoldDB" id="A0A916UHQ3"/>
<proteinExistence type="predicted"/>
<protein>
    <submittedName>
        <fullName evidence="1">Uncharacterized protein</fullName>
    </submittedName>
</protein>
<reference evidence="1" key="1">
    <citation type="journal article" date="2014" name="Int. J. Syst. Evol. Microbiol.">
        <title>Complete genome sequence of Corynebacterium casei LMG S-19264T (=DSM 44701T), isolated from a smear-ripened cheese.</title>
        <authorList>
            <consortium name="US DOE Joint Genome Institute (JGI-PGF)"/>
            <person name="Walter F."/>
            <person name="Albersmeier A."/>
            <person name="Kalinowski J."/>
            <person name="Ruckert C."/>
        </authorList>
    </citation>
    <scope>NUCLEOTIDE SEQUENCE</scope>
    <source>
        <strain evidence="1">CGMCC 1.12919</strain>
    </source>
</reference>
<dbReference type="Gene3D" id="2.130.10.10">
    <property type="entry name" value="YVTN repeat-like/Quinoprotein amine dehydrogenase"/>
    <property type="match status" value="1"/>
</dbReference>
<dbReference type="InterPro" id="IPR015943">
    <property type="entry name" value="WD40/YVTN_repeat-like_dom_sf"/>
</dbReference>
<dbReference type="RefSeq" id="WP_244642012.1">
    <property type="nucleotide sequence ID" value="NZ_BMGG01000005.1"/>
</dbReference>
<evidence type="ECO:0000313" key="2">
    <source>
        <dbReference type="Proteomes" id="UP000637002"/>
    </source>
</evidence>
<dbReference type="EMBL" id="BMGG01000005">
    <property type="protein sequence ID" value="GGC71360.1"/>
    <property type="molecule type" value="Genomic_DNA"/>
</dbReference>
<reference evidence="1" key="2">
    <citation type="submission" date="2020-09" db="EMBL/GenBank/DDBJ databases">
        <authorList>
            <person name="Sun Q."/>
            <person name="Zhou Y."/>
        </authorList>
    </citation>
    <scope>NUCLEOTIDE SEQUENCE</scope>
    <source>
        <strain evidence="1">CGMCC 1.12919</strain>
    </source>
</reference>